<evidence type="ECO:0000256" key="5">
    <source>
        <dbReference type="ARBA" id="ARBA00023163"/>
    </source>
</evidence>
<dbReference type="Gene3D" id="1.10.1740.10">
    <property type="match status" value="1"/>
</dbReference>
<keyword evidence="2" id="KW-0805">Transcription regulation</keyword>
<dbReference type="InterPro" id="IPR013325">
    <property type="entry name" value="RNA_pol_sigma_r2"/>
</dbReference>
<comment type="caution">
    <text evidence="6">The sequence shown here is derived from an EMBL/GenBank/DDBJ whole genome shotgun (WGS) entry which is preliminary data.</text>
</comment>
<proteinExistence type="inferred from homology"/>
<keyword evidence="3" id="KW-0731">Sigma factor</keyword>
<dbReference type="InterPro" id="IPR013324">
    <property type="entry name" value="RNA_pol_sigma_r3/r4-like"/>
</dbReference>
<dbReference type="EMBL" id="BAABWN010000017">
    <property type="protein sequence ID" value="GAA6169972.1"/>
    <property type="molecule type" value="Genomic_DNA"/>
</dbReference>
<evidence type="ECO:0000256" key="3">
    <source>
        <dbReference type="ARBA" id="ARBA00023082"/>
    </source>
</evidence>
<name>A0ABQ0AE91_9GAMM</name>
<dbReference type="PANTHER" id="PTHR43133:SF8">
    <property type="entry name" value="RNA POLYMERASE SIGMA FACTOR HI_1459-RELATED"/>
    <property type="match status" value="1"/>
</dbReference>
<evidence type="ECO:0000256" key="2">
    <source>
        <dbReference type="ARBA" id="ARBA00023015"/>
    </source>
</evidence>
<dbReference type="InterPro" id="IPR039425">
    <property type="entry name" value="RNA_pol_sigma-70-like"/>
</dbReference>
<dbReference type="SUPFAM" id="SSF88659">
    <property type="entry name" value="Sigma3 and sigma4 domains of RNA polymerase sigma factors"/>
    <property type="match status" value="1"/>
</dbReference>
<evidence type="ECO:0000313" key="7">
    <source>
        <dbReference type="Proteomes" id="UP001465153"/>
    </source>
</evidence>
<keyword evidence="5" id="KW-0804">Transcription</keyword>
<accession>A0ABQ0AE91</accession>
<protein>
    <recommendedName>
        <fullName evidence="8">Sigma-70 family RNA polymerase sigma factor</fullName>
    </recommendedName>
</protein>
<dbReference type="InterPro" id="IPR014284">
    <property type="entry name" value="RNA_pol_sigma-70_dom"/>
</dbReference>
<dbReference type="PANTHER" id="PTHR43133">
    <property type="entry name" value="RNA POLYMERASE ECF-TYPE SIGMA FACTO"/>
    <property type="match status" value="1"/>
</dbReference>
<organism evidence="6 7">
    <name type="scientific">Sessilibacter corallicola</name>
    <dbReference type="NCBI Taxonomy" id="2904075"/>
    <lineage>
        <taxon>Bacteria</taxon>
        <taxon>Pseudomonadati</taxon>
        <taxon>Pseudomonadota</taxon>
        <taxon>Gammaproteobacteria</taxon>
        <taxon>Cellvibrionales</taxon>
        <taxon>Cellvibrionaceae</taxon>
        <taxon>Sessilibacter</taxon>
    </lineage>
</organism>
<gene>
    <name evidence="6" type="ORF">NBRC116591_37840</name>
</gene>
<evidence type="ECO:0000256" key="1">
    <source>
        <dbReference type="ARBA" id="ARBA00010641"/>
    </source>
</evidence>
<dbReference type="NCBIfam" id="TIGR02937">
    <property type="entry name" value="sigma70-ECF"/>
    <property type="match status" value="1"/>
</dbReference>
<keyword evidence="4" id="KW-0238">DNA-binding</keyword>
<keyword evidence="7" id="KW-1185">Reference proteome</keyword>
<evidence type="ECO:0000256" key="4">
    <source>
        <dbReference type="ARBA" id="ARBA00023125"/>
    </source>
</evidence>
<dbReference type="RefSeq" id="WP_233088396.1">
    <property type="nucleotide sequence ID" value="NZ_BAABWN010000017.1"/>
</dbReference>
<evidence type="ECO:0000313" key="6">
    <source>
        <dbReference type="EMBL" id="GAA6169972.1"/>
    </source>
</evidence>
<dbReference type="Proteomes" id="UP001465153">
    <property type="component" value="Unassembled WGS sequence"/>
</dbReference>
<comment type="similarity">
    <text evidence="1">Belongs to the sigma-70 factor family. ECF subfamily.</text>
</comment>
<sequence length="189" mass="22076">MGLGNRHLKELSSEALVEAIRSGNPLAEHEMITRFSRGLNLMLQRKCNPDVVADVSQETWRVVIEKVRNGDLRQPDRLAAFIHQTARNQTVMYFRKYSDSVDDPEENELVSPTASPEEAYETSRVQQYVRDLINSLDTPRDREILTRFYVDEEDKDVICEELQLTSQHFNRVIYRAKSRMKAFIQKEQD</sequence>
<evidence type="ECO:0008006" key="8">
    <source>
        <dbReference type="Google" id="ProtNLM"/>
    </source>
</evidence>
<reference evidence="6 7" key="1">
    <citation type="submission" date="2024-04" db="EMBL/GenBank/DDBJ databases">
        <title>Draft genome sequence of Sessilibacter corallicola NBRC 116591.</title>
        <authorList>
            <person name="Miyakawa T."/>
            <person name="Kusuya Y."/>
            <person name="Miura T."/>
        </authorList>
    </citation>
    <scope>NUCLEOTIDE SEQUENCE [LARGE SCALE GENOMIC DNA]</scope>
    <source>
        <strain evidence="6 7">KU-00831-HH</strain>
    </source>
</reference>
<dbReference type="SUPFAM" id="SSF88946">
    <property type="entry name" value="Sigma2 domain of RNA polymerase sigma factors"/>
    <property type="match status" value="1"/>
</dbReference>